<evidence type="ECO:0000313" key="1">
    <source>
        <dbReference type="EMBL" id="CEM52290.1"/>
    </source>
</evidence>
<protein>
    <submittedName>
        <fullName evidence="1">Uncharacterized protein</fullName>
    </submittedName>
</protein>
<dbReference type="EMBL" id="CDMZ01005210">
    <property type="protein sequence ID" value="CEM52290.1"/>
    <property type="molecule type" value="Genomic_DNA"/>
</dbReference>
<dbReference type="AlphaFoldDB" id="A0A0G4I5L4"/>
<gene>
    <name evidence="1" type="ORF">Cvel_11200</name>
</gene>
<reference evidence="1" key="1">
    <citation type="submission" date="2014-11" db="EMBL/GenBank/DDBJ databases">
        <authorList>
            <person name="Otto D Thomas"/>
            <person name="Naeem Raeece"/>
        </authorList>
    </citation>
    <scope>NUCLEOTIDE SEQUENCE</scope>
</reference>
<dbReference type="PhylomeDB" id="A0A0G4I5L4"/>
<accession>A0A0G4I5L4</accession>
<sequence>MRVAVWRCVSSLRLNKTYSGRKRTFEYLGCSFEQLKDHLEKDGFHGNPGISWENYGTHWHVDHITPIMCPGPDGERPDVETQMARLHFSNLQPMLAEENLRKGNRFVGRHPAFPRLDKAFEVSQGLGALTEGSNIFAKSVAGKEYANMGGSEVIARSAGESQYANMVESAPCARSVGEEASASTVASVTCVKSAGEREYVNTVEDGVNAGLAGGKAYASMGGGATSAGTVGAGASANTDATVASANSAGERAFANMVVNALSAGNVEGQVSASTAA</sequence>
<name>A0A0G4I5L4_9ALVE</name>
<organism evidence="1">
    <name type="scientific">Chromera velia CCMP2878</name>
    <dbReference type="NCBI Taxonomy" id="1169474"/>
    <lineage>
        <taxon>Eukaryota</taxon>
        <taxon>Sar</taxon>
        <taxon>Alveolata</taxon>
        <taxon>Colpodellida</taxon>
        <taxon>Chromeraceae</taxon>
        <taxon>Chromera</taxon>
    </lineage>
</organism>
<dbReference type="VEuPathDB" id="CryptoDB:Cvel_11200"/>
<proteinExistence type="predicted"/>